<reference evidence="2 3" key="1">
    <citation type="submission" date="2024-09" db="EMBL/GenBank/DDBJ databases">
        <title>Genome sequencing and assembly of Phytophthora oleae, isolate VK10A, causative agent of rot of olive drupes.</title>
        <authorList>
            <person name="Conti Taguali S."/>
            <person name="Riolo M."/>
            <person name="La Spada F."/>
            <person name="Cacciola S.O."/>
            <person name="Dionisio G."/>
        </authorList>
    </citation>
    <scope>NUCLEOTIDE SEQUENCE [LARGE SCALE GENOMIC DNA]</scope>
    <source>
        <strain evidence="2 3">VK10A</strain>
    </source>
</reference>
<dbReference type="AlphaFoldDB" id="A0ABD3FSJ0"/>
<keyword evidence="3" id="KW-1185">Reference proteome</keyword>
<gene>
    <name evidence="2" type="ORF">V7S43_005276</name>
</gene>
<evidence type="ECO:0000313" key="2">
    <source>
        <dbReference type="EMBL" id="KAL3669902.1"/>
    </source>
</evidence>
<evidence type="ECO:0000256" key="1">
    <source>
        <dbReference type="SAM" id="MobiDB-lite"/>
    </source>
</evidence>
<dbReference type="Proteomes" id="UP001632037">
    <property type="component" value="Unassembled WGS sequence"/>
</dbReference>
<accession>A0ABD3FSJ0</accession>
<proteinExistence type="predicted"/>
<dbReference type="EMBL" id="JBIMZQ010000008">
    <property type="protein sequence ID" value="KAL3669902.1"/>
    <property type="molecule type" value="Genomic_DNA"/>
</dbReference>
<evidence type="ECO:0000313" key="3">
    <source>
        <dbReference type="Proteomes" id="UP001632037"/>
    </source>
</evidence>
<comment type="caution">
    <text evidence="2">The sequence shown here is derived from an EMBL/GenBank/DDBJ whole genome shotgun (WGS) entry which is preliminary data.</text>
</comment>
<name>A0ABD3FSJ0_9STRA</name>
<protein>
    <submittedName>
        <fullName evidence="2">Uncharacterized protein</fullName>
    </submittedName>
</protein>
<organism evidence="2 3">
    <name type="scientific">Phytophthora oleae</name>
    <dbReference type="NCBI Taxonomy" id="2107226"/>
    <lineage>
        <taxon>Eukaryota</taxon>
        <taxon>Sar</taxon>
        <taxon>Stramenopiles</taxon>
        <taxon>Oomycota</taxon>
        <taxon>Peronosporomycetes</taxon>
        <taxon>Peronosporales</taxon>
        <taxon>Peronosporaceae</taxon>
        <taxon>Phytophthora</taxon>
    </lineage>
</organism>
<feature type="region of interest" description="Disordered" evidence="1">
    <location>
        <begin position="1"/>
        <end position="50"/>
    </location>
</feature>
<sequence length="50" mass="5498">MRPVEPITRDDDDEEGRGLGSKKTKEPSLPKVLQKLSGNTKTKVEGVIGY</sequence>